<comment type="catalytic activity">
    <reaction evidence="5">
        <text>3'-dephospho-CoA + ATP = ADP + CoA + H(+)</text>
        <dbReference type="Rhea" id="RHEA:18245"/>
        <dbReference type="ChEBI" id="CHEBI:15378"/>
        <dbReference type="ChEBI" id="CHEBI:30616"/>
        <dbReference type="ChEBI" id="CHEBI:57287"/>
        <dbReference type="ChEBI" id="CHEBI:57328"/>
        <dbReference type="ChEBI" id="CHEBI:456216"/>
        <dbReference type="EC" id="2.7.1.24"/>
    </reaction>
</comment>
<sequence length="204" mass="22757">MTVVIGLTGGIASGKSTVSTMLEEIGIPVIDADKIAKEVVEVGQEAYIKIVATFGEEILLPNGELDRLKLGAIIFNDAEKRKILNNIVHPAVRECMNERKNRYLQAGEEAVVLDIPLLFEGNLTNIVDKVLVVYVDEEVQLDRLMKRNDFTKEEALARIHSQMPLKEKVSRSDEAINNNGSLEETKKTLMVILGKWGIMKKVKK</sequence>
<dbReference type="GO" id="GO:0004140">
    <property type="term" value="F:dephospho-CoA kinase activity"/>
    <property type="evidence" value="ECO:0007669"/>
    <property type="project" value="UniProtKB-UniRule"/>
</dbReference>
<comment type="function">
    <text evidence="5">Catalyzes the phosphorylation of the 3'-hydroxyl group of dephosphocoenzyme A to form coenzyme A.</text>
</comment>
<feature type="binding site" evidence="5">
    <location>
        <begin position="12"/>
        <end position="17"/>
    </location>
    <ligand>
        <name>ATP</name>
        <dbReference type="ChEBI" id="CHEBI:30616"/>
    </ligand>
</feature>
<evidence type="ECO:0000313" key="8">
    <source>
        <dbReference type="Proteomes" id="UP000605259"/>
    </source>
</evidence>
<dbReference type="FunFam" id="3.40.50.300:FF:000485">
    <property type="entry name" value="Dephospho-CoA kinase CAB5"/>
    <property type="match status" value="1"/>
</dbReference>
<comment type="similarity">
    <text evidence="1 5">Belongs to the CoaE family.</text>
</comment>
<dbReference type="Proteomes" id="UP000605259">
    <property type="component" value="Unassembled WGS sequence"/>
</dbReference>
<evidence type="ECO:0000256" key="1">
    <source>
        <dbReference type="ARBA" id="ARBA00009018"/>
    </source>
</evidence>
<proteinExistence type="inferred from homology"/>
<dbReference type="PANTHER" id="PTHR10695">
    <property type="entry name" value="DEPHOSPHO-COA KINASE-RELATED"/>
    <property type="match status" value="1"/>
</dbReference>
<dbReference type="GO" id="GO:0005524">
    <property type="term" value="F:ATP binding"/>
    <property type="evidence" value="ECO:0007669"/>
    <property type="project" value="UniProtKB-UniRule"/>
</dbReference>
<accession>A0A917AUK7</accession>
<organism evidence="7 8">
    <name type="scientific">Priestia taiwanensis</name>
    <dbReference type="NCBI Taxonomy" id="1347902"/>
    <lineage>
        <taxon>Bacteria</taxon>
        <taxon>Bacillati</taxon>
        <taxon>Bacillota</taxon>
        <taxon>Bacilli</taxon>
        <taxon>Bacillales</taxon>
        <taxon>Bacillaceae</taxon>
        <taxon>Priestia</taxon>
    </lineage>
</organism>
<protein>
    <recommendedName>
        <fullName evidence="5 6">Dephospho-CoA kinase</fullName>
        <ecNumber evidence="5 6">2.7.1.24</ecNumber>
    </recommendedName>
    <alternativeName>
        <fullName evidence="5">Dephosphocoenzyme A kinase</fullName>
    </alternativeName>
</protein>
<dbReference type="EC" id="2.7.1.24" evidence="5 6"/>
<evidence type="ECO:0000256" key="3">
    <source>
        <dbReference type="ARBA" id="ARBA00022840"/>
    </source>
</evidence>
<evidence type="ECO:0000256" key="2">
    <source>
        <dbReference type="ARBA" id="ARBA00022741"/>
    </source>
</evidence>
<reference evidence="7" key="2">
    <citation type="submission" date="2020-09" db="EMBL/GenBank/DDBJ databases">
        <authorList>
            <person name="Sun Q."/>
            <person name="Zhou Y."/>
        </authorList>
    </citation>
    <scope>NUCLEOTIDE SEQUENCE</scope>
    <source>
        <strain evidence="7">CGMCC 1.12698</strain>
    </source>
</reference>
<dbReference type="RefSeq" id="WP_188389110.1">
    <property type="nucleotide sequence ID" value="NZ_BMFK01000002.1"/>
</dbReference>
<keyword evidence="5 7" id="KW-0418">Kinase</keyword>
<dbReference type="Gene3D" id="3.40.50.300">
    <property type="entry name" value="P-loop containing nucleotide triphosphate hydrolases"/>
    <property type="match status" value="1"/>
</dbReference>
<dbReference type="Pfam" id="PF01121">
    <property type="entry name" value="CoaE"/>
    <property type="match status" value="1"/>
</dbReference>
<dbReference type="PROSITE" id="PS51219">
    <property type="entry name" value="DPCK"/>
    <property type="match status" value="1"/>
</dbReference>
<evidence type="ECO:0000256" key="4">
    <source>
        <dbReference type="ARBA" id="ARBA00022993"/>
    </source>
</evidence>
<name>A0A917AUK7_9BACI</name>
<dbReference type="CDD" id="cd02022">
    <property type="entry name" value="DPCK"/>
    <property type="match status" value="1"/>
</dbReference>
<dbReference type="GO" id="GO:0005737">
    <property type="term" value="C:cytoplasm"/>
    <property type="evidence" value="ECO:0007669"/>
    <property type="project" value="UniProtKB-SubCell"/>
</dbReference>
<dbReference type="InterPro" id="IPR001977">
    <property type="entry name" value="Depp_CoAkinase"/>
</dbReference>
<evidence type="ECO:0000256" key="6">
    <source>
        <dbReference type="NCBIfam" id="TIGR00152"/>
    </source>
</evidence>
<evidence type="ECO:0000313" key="7">
    <source>
        <dbReference type="EMBL" id="GGE76824.1"/>
    </source>
</evidence>
<comment type="pathway">
    <text evidence="5">Cofactor biosynthesis; coenzyme A biosynthesis; CoA from (R)-pantothenate: step 5/5.</text>
</comment>
<keyword evidence="8" id="KW-1185">Reference proteome</keyword>
<dbReference type="PANTHER" id="PTHR10695:SF46">
    <property type="entry name" value="BIFUNCTIONAL COENZYME A SYNTHASE-RELATED"/>
    <property type="match status" value="1"/>
</dbReference>
<dbReference type="EMBL" id="BMFK01000002">
    <property type="protein sequence ID" value="GGE76824.1"/>
    <property type="molecule type" value="Genomic_DNA"/>
</dbReference>
<dbReference type="HAMAP" id="MF_00376">
    <property type="entry name" value="Dephospho_CoA_kinase"/>
    <property type="match status" value="1"/>
</dbReference>
<dbReference type="InterPro" id="IPR027417">
    <property type="entry name" value="P-loop_NTPase"/>
</dbReference>
<dbReference type="SUPFAM" id="SSF52540">
    <property type="entry name" value="P-loop containing nucleoside triphosphate hydrolases"/>
    <property type="match status" value="1"/>
</dbReference>
<reference evidence="7" key="1">
    <citation type="journal article" date="2014" name="Int. J. Syst. Evol. Microbiol.">
        <title>Complete genome sequence of Corynebacterium casei LMG S-19264T (=DSM 44701T), isolated from a smear-ripened cheese.</title>
        <authorList>
            <consortium name="US DOE Joint Genome Institute (JGI-PGF)"/>
            <person name="Walter F."/>
            <person name="Albersmeier A."/>
            <person name="Kalinowski J."/>
            <person name="Ruckert C."/>
        </authorList>
    </citation>
    <scope>NUCLEOTIDE SEQUENCE</scope>
    <source>
        <strain evidence="7">CGMCC 1.12698</strain>
    </source>
</reference>
<comment type="caution">
    <text evidence="7">The sequence shown here is derived from an EMBL/GenBank/DDBJ whole genome shotgun (WGS) entry which is preliminary data.</text>
</comment>
<gene>
    <name evidence="5 7" type="primary">coaE</name>
    <name evidence="7" type="ORF">GCM10007140_28120</name>
</gene>
<keyword evidence="4 5" id="KW-0173">Coenzyme A biosynthesis</keyword>
<evidence type="ECO:0000256" key="5">
    <source>
        <dbReference type="HAMAP-Rule" id="MF_00376"/>
    </source>
</evidence>
<keyword evidence="3 5" id="KW-0067">ATP-binding</keyword>
<dbReference type="AlphaFoldDB" id="A0A917AUK7"/>
<dbReference type="NCBIfam" id="TIGR00152">
    <property type="entry name" value="dephospho-CoA kinase"/>
    <property type="match status" value="1"/>
</dbReference>
<keyword evidence="5" id="KW-0808">Transferase</keyword>
<dbReference type="GO" id="GO:0015937">
    <property type="term" value="P:coenzyme A biosynthetic process"/>
    <property type="evidence" value="ECO:0007669"/>
    <property type="project" value="UniProtKB-UniRule"/>
</dbReference>
<keyword evidence="5" id="KW-0963">Cytoplasm</keyword>
<comment type="subcellular location">
    <subcellularLocation>
        <location evidence="5">Cytoplasm</location>
    </subcellularLocation>
</comment>
<keyword evidence="2 5" id="KW-0547">Nucleotide-binding</keyword>